<proteinExistence type="predicted"/>
<organism evidence="1 2">
    <name type="scientific">Amborella trichopoda</name>
    <dbReference type="NCBI Taxonomy" id="13333"/>
    <lineage>
        <taxon>Eukaryota</taxon>
        <taxon>Viridiplantae</taxon>
        <taxon>Streptophyta</taxon>
        <taxon>Embryophyta</taxon>
        <taxon>Tracheophyta</taxon>
        <taxon>Spermatophyta</taxon>
        <taxon>Magnoliopsida</taxon>
        <taxon>Amborellales</taxon>
        <taxon>Amborellaceae</taxon>
        <taxon>Amborella</taxon>
    </lineage>
</organism>
<protein>
    <submittedName>
        <fullName evidence="1">Uncharacterized protein</fullName>
    </submittedName>
</protein>
<dbReference type="EMBL" id="KI393866">
    <property type="protein sequence ID" value="ERN06853.1"/>
    <property type="molecule type" value="Genomic_DNA"/>
</dbReference>
<name>W1PFX6_AMBTC</name>
<dbReference type="Gramene" id="ERN06853">
    <property type="protein sequence ID" value="ERN06853"/>
    <property type="gene ID" value="AMTR_s00005p00239690"/>
</dbReference>
<dbReference type="AlphaFoldDB" id="W1PFX6"/>
<evidence type="ECO:0000313" key="1">
    <source>
        <dbReference type="EMBL" id="ERN06853.1"/>
    </source>
</evidence>
<gene>
    <name evidence="1" type="ORF">AMTR_s00005p00239690</name>
</gene>
<reference evidence="2" key="1">
    <citation type="journal article" date="2013" name="Science">
        <title>The Amborella genome and the evolution of flowering plants.</title>
        <authorList>
            <consortium name="Amborella Genome Project"/>
        </authorList>
    </citation>
    <scope>NUCLEOTIDE SEQUENCE [LARGE SCALE GENOMIC DNA]</scope>
</reference>
<dbReference type="Proteomes" id="UP000017836">
    <property type="component" value="Unassembled WGS sequence"/>
</dbReference>
<dbReference type="HOGENOM" id="CLU_2761134_0_0_1"/>
<evidence type="ECO:0000313" key="2">
    <source>
        <dbReference type="Proteomes" id="UP000017836"/>
    </source>
</evidence>
<keyword evidence="2" id="KW-1185">Reference proteome</keyword>
<accession>W1PFX6</accession>
<sequence length="70" mass="7639">MFRGCLTQINVFDELANQVASKVELGITDLDIGMARQSSLWVEVRLTHLSLIGPKAQGAPKTELVTGPWS</sequence>